<dbReference type="SUPFAM" id="SSF52151">
    <property type="entry name" value="FabD/lysophospholipase-like"/>
    <property type="match status" value="1"/>
</dbReference>
<evidence type="ECO:0000313" key="7">
    <source>
        <dbReference type="Proteomes" id="UP000245634"/>
    </source>
</evidence>
<dbReference type="EMBL" id="QGGL01000003">
    <property type="protein sequence ID" value="PWK15685.1"/>
    <property type="molecule type" value="Genomic_DNA"/>
</dbReference>
<dbReference type="GO" id="GO:0031177">
    <property type="term" value="F:phosphopantetheine binding"/>
    <property type="evidence" value="ECO:0007669"/>
    <property type="project" value="InterPro"/>
</dbReference>
<dbReference type="InterPro" id="IPR050091">
    <property type="entry name" value="PKS_NRPS_Biosynth_Enz"/>
</dbReference>
<dbReference type="InterPro" id="IPR014043">
    <property type="entry name" value="Acyl_transferase_dom"/>
</dbReference>
<evidence type="ECO:0000256" key="4">
    <source>
        <dbReference type="ARBA" id="ARBA00022679"/>
    </source>
</evidence>
<evidence type="ECO:0000259" key="5">
    <source>
        <dbReference type="PROSITE" id="PS50075"/>
    </source>
</evidence>
<dbReference type="Pfam" id="PF00550">
    <property type="entry name" value="PP-binding"/>
    <property type="match status" value="1"/>
</dbReference>
<dbReference type="InterPro" id="IPR036736">
    <property type="entry name" value="ACP-like_sf"/>
</dbReference>
<dbReference type="Gene3D" id="3.30.70.3290">
    <property type="match status" value="1"/>
</dbReference>
<dbReference type="Pfam" id="PF00698">
    <property type="entry name" value="Acyl_transf_1"/>
    <property type="match status" value="1"/>
</dbReference>
<organism evidence="6 7">
    <name type="scientific">Tumebacillus permanentifrigoris</name>
    <dbReference type="NCBI Taxonomy" id="378543"/>
    <lineage>
        <taxon>Bacteria</taxon>
        <taxon>Bacillati</taxon>
        <taxon>Bacillota</taxon>
        <taxon>Bacilli</taxon>
        <taxon>Bacillales</taxon>
        <taxon>Alicyclobacillaceae</taxon>
        <taxon>Tumebacillus</taxon>
    </lineage>
</organism>
<dbReference type="PANTHER" id="PTHR43775">
    <property type="entry name" value="FATTY ACID SYNTHASE"/>
    <property type="match status" value="1"/>
</dbReference>
<dbReference type="InterPro" id="IPR009081">
    <property type="entry name" value="PP-bd_ACP"/>
</dbReference>
<comment type="cofactor">
    <cofactor evidence="1">
        <name>pantetheine 4'-phosphate</name>
        <dbReference type="ChEBI" id="CHEBI:47942"/>
    </cofactor>
</comment>
<dbReference type="RefSeq" id="WP_170119277.1">
    <property type="nucleotide sequence ID" value="NZ_QGGL01000003.1"/>
</dbReference>
<dbReference type="AlphaFoldDB" id="A0A316DCL5"/>
<dbReference type="GO" id="GO:0006633">
    <property type="term" value="P:fatty acid biosynthetic process"/>
    <property type="evidence" value="ECO:0007669"/>
    <property type="project" value="TreeGrafter"/>
</dbReference>
<dbReference type="Gene3D" id="1.10.1200.10">
    <property type="entry name" value="ACP-like"/>
    <property type="match status" value="1"/>
</dbReference>
<protein>
    <submittedName>
        <fullName evidence="6">Non-ribosomal peptide synthase protein (TIGR01720 family)</fullName>
    </submittedName>
</protein>
<dbReference type="SUPFAM" id="SSF55048">
    <property type="entry name" value="Probable ACP-binding domain of malonyl-CoA ACP transacylase"/>
    <property type="match status" value="1"/>
</dbReference>
<name>A0A316DCL5_9BACL</name>
<dbReference type="GO" id="GO:0004312">
    <property type="term" value="F:fatty acid synthase activity"/>
    <property type="evidence" value="ECO:0007669"/>
    <property type="project" value="TreeGrafter"/>
</dbReference>
<reference evidence="6 7" key="1">
    <citation type="submission" date="2018-05" db="EMBL/GenBank/DDBJ databases">
        <title>Genomic Encyclopedia of Type Strains, Phase IV (KMG-IV): sequencing the most valuable type-strain genomes for metagenomic binning, comparative biology and taxonomic classification.</title>
        <authorList>
            <person name="Goeker M."/>
        </authorList>
    </citation>
    <scope>NUCLEOTIDE SEQUENCE [LARGE SCALE GENOMIC DNA]</scope>
    <source>
        <strain evidence="6 7">DSM 18773</strain>
    </source>
</reference>
<dbReference type="SMART" id="SM00827">
    <property type="entry name" value="PKS_AT"/>
    <property type="match status" value="1"/>
</dbReference>
<proteinExistence type="predicted"/>
<accession>A0A316DCL5</accession>
<evidence type="ECO:0000256" key="1">
    <source>
        <dbReference type="ARBA" id="ARBA00001957"/>
    </source>
</evidence>
<sequence>MSIDGIERSHHLITLSARSQQAVCQAMEKLKHHLDEEPDQNLGDLAYTLHVGREEFDHRITVVAKSHEELKQLCEQVEAEGVPDVGTTGAVAYRKRSSAPPKVAFLFSGQGSQYIGMGQTLYESSSVFREVCDACFELVNPYYPIPFQEYMFNPQYSLELNHLNISSTAMFVIEYALARLWMSWGVTPDYVIGHSLGEYVAACVAGGLSLHDALLTVVKRGALMQEGTESGALLAVNGTWEMVQSYLAPFGEDVSVATVNGPQHYVIAGRREAVERLDARLEADGVVHRLLPLSTASHSVLMEPILGEYREFMEQQIAFSPIQIPLVSNLTGEVVEGRDLDAPYWCRHLRDTVQFAAGIQTLLDLGIDTFLEIGPHPMLTSFVESMPLSAEQVAISSLNRKEPPWKTMQESLAQLWLAGATIDWQAFDREWKRKRVHAPTYAFDLRSCWVDHQPARQAQHETKPWGSTGTDRDATGVAVAESKRVAVVRSPEEWVRAIWREVLGLQEIAPDDNFLYLGGDSLNLIQVQSRLNRALQLRLNLRDLYRNTSFADLVALLQAKLDETACELAPESLRLDEQIDLVGEVPLSHIQQWLFVSSRMDPEYFFMPVCLETSKSLQPEWLQQALQILHDHHDMLRATYKRVAGGVQQILLAPEAVEVELLLYDLTDLAGQQEQEAAFQRLEVELAESITFEKGLMNRAALVKMDDDRHRILWVVSHLYTDNVSSHILPQDLIAVYEQLEQGEEAAQITLGEKSASYKQWVEMCRSFINSERGADVFSYWEPLLQKATETRMELGCANEPNALANLKSRSWKVDAKRTAILRQNVPEQFGTSIKEVLTALVAHSLSNWLGQEQICFAINGHGRDVLAEDQALDLSRTVGYFINTYPCYEQVADSQSISQTIQQMQERLHRMPHGGASFHMLRYLSDDPQIREAMQHYEDPEVLLNYHGELLDLTSTTSEWREFEPSNLEQPMDHESQYKLIVSGYIQGGELIVHFTYLESQLSDTSIERLEQLFDEQVQNLIKSSEGMLT</sequence>
<evidence type="ECO:0000256" key="3">
    <source>
        <dbReference type="ARBA" id="ARBA00022553"/>
    </source>
</evidence>
<evidence type="ECO:0000256" key="2">
    <source>
        <dbReference type="ARBA" id="ARBA00022450"/>
    </source>
</evidence>
<dbReference type="Pfam" id="PF00668">
    <property type="entry name" value="Condensation"/>
    <property type="match status" value="1"/>
</dbReference>
<dbReference type="InterPro" id="IPR001227">
    <property type="entry name" value="Ac_transferase_dom_sf"/>
</dbReference>
<dbReference type="InterPro" id="IPR016036">
    <property type="entry name" value="Malonyl_transacylase_ACP-bd"/>
</dbReference>
<dbReference type="Gene3D" id="3.30.559.30">
    <property type="entry name" value="Nonribosomal peptide synthetase, condensation domain"/>
    <property type="match status" value="1"/>
</dbReference>
<dbReference type="Pfam" id="PF22621">
    <property type="entry name" value="CurL-like_PKS_C"/>
    <property type="match status" value="1"/>
</dbReference>
<dbReference type="Proteomes" id="UP000245634">
    <property type="component" value="Unassembled WGS sequence"/>
</dbReference>
<keyword evidence="4" id="KW-0808">Transferase</keyword>
<dbReference type="PANTHER" id="PTHR43775:SF51">
    <property type="entry name" value="INACTIVE PHENOLPHTHIOCEROL SYNTHESIS POLYKETIDE SYNTHASE TYPE I PKS1-RELATED"/>
    <property type="match status" value="1"/>
</dbReference>
<dbReference type="SUPFAM" id="SSF47336">
    <property type="entry name" value="ACP-like"/>
    <property type="match status" value="1"/>
</dbReference>
<dbReference type="InterPro" id="IPR016035">
    <property type="entry name" value="Acyl_Trfase/lysoPLipase"/>
</dbReference>
<keyword evidence="7" id="KW-1185">Reference proteome</keyword>
<dbReference type="InterPro" id="IPR001242">
    <property type="entry name" value="Condensation_dom"/>
</dbReference>
<evidence type="ECO:0000313" key="6">
    <source>
        <dbReference type="EMBL" id="PWK15685.1"/>
    </source>
</evidence>
<dbReference type="InterPro" id="IPR020806">
    <property type="entry name" value="PKS_PP-bd"/>
</dbReference>
<dbReference type="InterPro" id="IPR023213">
    <property type="entry name" value="CAT-like_dom_sf"/>
</dbReference>
<comment type="caution">
    <text evidence="6">The sequence shown here is derived from an EMBL/GenBank/DDBJ whole genome shotgun (WGS) entry which is preliminary data.</text>
</comment>
<gene>
    <name evidence="6" type="ORF">C7459_103225</name>
</gene>
<dbReference type="Gene3D" id="3.30.559.10">
    <property type="entry name" value="Chloramphenicol acetyltransferase-like domain"/>
    <property type="match status" value="1"/>
</dbReference>
<dbReference type="Gene3D" id="3.40.366.10">
    <property type="entry name" value="Malonyl-Coenzyme A Acyl Carrier Protein, domain 2"/>
    <property type="match status" value="1"/>
</dbReference>
<keyword evidence="3" id="KW-0597">Phosphoprotein</keyword>
<dbReference type="SMART" id="SM00823">
    <property type="entry name" value="PKS_PP"/>
    <property type="match status" value="1"/>
</dbReference>
<feature type="domain" description="Carrier" evidence="5">
    <location>
        <begin position="486"/>
        <end position="561"/>
    </location>
</feature>
<dbReference type="PROSITE" id="PS50075">
    <property type="entry name" value="CARRIER"/>
    <property type="match status" value="1"/>
</dbReference>
<dbReference type="SUPFAM" id="SSF52777">
    <property type="entry name" value="CoA-dependent acyltransferases"/>
    <property type="match status" value="2"/>
</dbReference>
<keyword evidence="2" id="KW-0596">Phosphopantetheine</keyword>